<feature type="region of interest" description="Disordered" evidence="1">
    <location>
        <begin position="118"/>
        <end position="155"/>
    </location>
</feature>
<dbReference type="Proteomes" id="UP000593892">
    <property type="component" value="Chromosome"/>
</dbReference>
<organism evidence="3 4">
    <name type="scientific">Paludibaculum fermentans</name>
    <dbReference type="NCBI Taxonomy" id="1473598"/>
    <lineage>
        <taxon>Bacteria</taxon>
        <taxon>Pseudomonadati</taxon>
        <taxon>Acidobacteriota</taxon>
        <taxon>Terriglobia</taxon>
        <taxon>Bryobacterales</taxon>
        <taxon>Bryobacteraceae</taxon>
        <taxon>Paludibaculum</taxon>
    </lineage>
</organism>
<evidence type="ECO:0000313" key="3">
    <source>
        <dbReference type="EMBL" id="QOY88956.1"/>
    </source>
</evidence>
<sequence>MPEPTLLTLAPQPALVIRATTAPDQIAAVLHRCLPAVWQCAVARGATISGAPFTRYLQFDEQGLMEIEVGMPVLEAVEGQDPVQAVELPGGPCATLVHEGVYERLPATHMALDEWLESKGRQPAGPRWESYVTDPGNTPDPSDWRTLLAQPLVPE</sequence>
<proteinExistence type="predicted"/>
<dbReference type="Gene3D" id="3.20.80.10">
    <property type="entry name" value="Regulatory factor, effector binding domain"/>
    <property type="match status" value="1"/>
</dbReference>
<protein>
    <submittedName>
        <fullName evidence="3">GyrI-like domain-containing protein</fullName>
    </submittedName>
</protein>
<dbReference type="InterPro" id="IPR029442">
    <property type="entry name" value="GyrI-like"/>
</dbReference>
<dbReference type="InterPro" id="IPR011256">
    <property type="entry name" value="Reg_factor_effector_dom_sf"/>
</dbReference>
<dbReference type="InterPro" id="IPR010499">
    <property type="entry name" value="AraC_E-bd"/>
</dbReference>
<dbReference type="Pfam" id="PF06445">
    <property type="entry name" value="GyrI-like"/>
    <property type="match status" value="1"/>
</dbReference>
<dbReference type="KEGG" id="pfer:IRI77_03055"/>
<keyword evidence="4" id="KW-1185">Reference proteome</keyword>
<dbReference type="SUPFAM" id="SSF55136">
    <property type="entry name" value="Probable bacterial effector-binding domain"/>
    <property type="match status" value="1"/>
</dbReference>
<gene>
    <name evidence="3" type="ORF">IRI77_03055</name>
</gene>
<dbReference type="RefSeq" id="WP_194450619.1">
    <property type="nucleotide sequence ID" value="NZ_CP063849.1"/>
</dbReference>
<accession>A0A7S7SLY9</accession>
<evidence type="ECO:0000256" key="1">
    <source>
        <dbReference type="SAM" id="MobiDB-lite"/>
    </source>
</evidence>
<dbReference type="AlphaFoldDB" id="A0A7S7SLY9"/>
<dbReference type="EMBL" id="CP063849">
    <property type="protein sequence ID" value="QOY88956.1"/>
    <property type="molecule type" value="Genomic_DNA"/>
</dbReference>
<feature type="domain" description="AraC effector-binding" evidence="2">
    <location>
        <begin position="2"/>
        <end position="153"/>
    </location>
</feature>
<evidence type="ECO:0000259" key="2">
    <source>
        <dbReference type="SMART" id="SM00871"/>
    </source>
</evidence>
<dbReference type="SMART" id="SM00871">
    <property type="entry name" value="AraC_E_bind"/>
    <property type="match status" value="1"/>
</dbReference>
<evidence type="ECO:0000313" key="4">
    <source>
        <dbReference type="Proteomes" id="UP000593892"/>
    </source>
</evidence>
<reference evidence="3 4" key="1">
    <citation type="submission" date="2020-10" db="EMBL/GenBank/DDBJ databases">
        <title>Complete genome sequence of Paludibaculum fermentans P105T, a facultatively anaerobic acidobacterium capable of dissimilatory Fe(III) reduction.</title>
        <authorList>
            <person name="Dedysh S.N."/>
            <person name="Beletsky A.V."/>
            <person name="Kulichevskaya I.S."/>
            <person name="Mardanov A.V."/>
            <person name="Ravin N.V."/>
        </authorList>
    </citation>
    <scope>NUCLEOTIDE SEQUENCE [LARGE SCALE GENOMIC DNA]</scope>
    <source>
        <strain evidence="3 4">P105</strain>
    </source>
</reference>
<name>A0A7S7SLY9_PALFE</name>